<keyword evidence="3" id="KW-1185">Reference proteome</keyword>
<sequence length="93" mass="10578">MCACVILFANSRSYHWRRRRCEQFATARWSFDGDDNDDNEEEDRGEDVAEISYRSRARLTPLAAIQTASPNQAVPALYSSQPFNDLSVPFSDA</sequence>
<protein>
    <submittedName>
        <fullName evidence="2">Uncharacterized protein</fullName>
    </submittedName>
</protein>
<accession>A0AA39LD25</accession>
<dbReference type="Proteomes" id="UP001175271">
    <property type="component" value="Unassembled WGS sequence"/>
</dbReference>
<feature type="region of interest" description="Disordered" evidence="1">
    <location>
        <begin position="30"/>
        <end position="49"/>
    </location>
</feature>
<evidence type="ECO:0000313" key="2">
    <source>
        <dbReference type="EMBL" id="KAK0393286.1"/>
    </source>
</evidence>
<proteinExistence type="predicted"/>
<gene>
    <name evidence="2" type="ORF">QR680_000133</name>
</gene>
<evidence type="ECO:0000313" key="3">
    <source>
        <dbReference type="Proteomes" id="UP001175271"/>
    </source>
</evidence>
<comment type="caution">
    <text evidence="2">The sequence shown here is derived from an EMBL/GenBank/DDBJ whole genome shotgun (WGS) entry which is preliminary data.</text>
</comment>
<reference evidence="2" key="1">
    <citation type="submission" date="2023-06" db="EMBL/GenBank/DDBJ databases">
        <title>Genomic analysis of the entomopathogenic nematode Steinernema hermaphroditum.</title>
        <authorList>
            <person name="Schwarz E.M."/>
            <person name="Heppert J.K."/>
            <person name="Baniya A."/>
            <person name="Schwartz H.T."/>
            <person name="Tan C.-H."/>
            <person name="Antoshechkin I."/>
            <person name="Sternberg P.W."/>
            <person name="Goodrich-Blair H."/>
            <person name="Dillman A.R."/>
        </authorList>
    </citation>
    <scope>NUCLEOTIDE SEQUENCE</scope>
    <source>
        <strain evidence="2">PS9179</strain>
        <tissue evidence="2">Whole animal</tissue>
    </source>
</reference>
<organism evidence="2 3">
    <name type="scientific">Steinernema hermaphroditum</name>
    <dbReference type="NCBI Taxonomy" id="289476"/>
    <lineage>
        <taxon>Eukaryota</taxon>
        <taxon>Metazoa</taxon>
        <taxon>Ecdysozoa</taxon>
        <taxon>Nematoda</taxon>
        <taxon>Chromadorea</taxon>
        <taxon>Rhabditida</taxon>
        <taxon>Tylenchina</taxon>
        <taxon>Panagrolaimomorpha</taxon>
        <taxon>Strongyloidoidea</taxon>
        <taxon>Steinernematidae</taxon>
        <taxon>Steinernema</taxon>
    </lineage>
</organism>
<evidence type="ECO:0000256" key="1">
    <source>
        <dbReference type="SAM" id="MobiDB-lite"/>
    </source>
</evidence>
<feature type="compositionally biased region" description="Acidic residues" evidence="1">
    <location>
        <begin position="32"/>
        <end position="49"/>
    </location>
</feature>
<dbReference type="EMBL" id="JAUCMV010000005">
    <property type="protein sequence ID" value="KAK0393286.1"/>
    <property type="molecule type" value="Genomic_DNA"/>
</dbReference>
<dbReference type="AlphaFoldDB" id="A0AA39LD25"/>
<name>A0AA39LD25_9BILA</name>